<proteinExistence type="predicted"/>
<evidence type="ECO:0000313" key="1">
    <source>
        <dbReference type="EMBL" id="KIO20134.1"/>
    </source>
</evidence>
<gene>
    <name evidence="1" type="ORF">M407DRAFT_11055</name>
</gene>
<organism evidence="1 2">
    <name type="scientific">Tulasnella calospora MUT 4182</name>
    <dbReference type="NCBI Taxonomy" id="1051891"/>
    <lineage>
        <taxon>Eukaryota</taxon>
        <taxon>Fungi</taxon>
        <taxon>Dikarya</taxon>
        <taxon>Basidiomycota</taxon>
        <taxon>Agaricomycotina</taxon>
        <taxon>Agaricomycetes</taxon>
        <taxon>Cantharellales</taxon>
        <taxon>Tulasnellaceae</taxon>
        <taxon>Tulasnella</taxon>
    </lineage>
</organism>
<reference evidence="2" key="2">
    <citation type="submission" date="2015-01" db="EMBL/GenBank/DDBJ databases">
        <title>Evolutionary Origins and Diversification of the Mycorrhizal Mutualists.</title>
        <authorList>
            <consortium name="DOE Joint Genome Institute"/>
            <consortium name="Mycorrhizal Genomics Consortium"/>
            <person name="Kohler A."/>
            <person name="Kuo A."/>
            <person name="Nagy L.G."/>
            <person name="Floudas D."/>
            <person name="Copeland A."/>
            <person name="Barry K.W."/>
            <person name="Cichocki N."/>
            <person name="Veneault-Fourrey C."/>
            <person name="LaButti K."/>
            <person name="Lindquist E.A."/>
            <person name="Lipzen A."/>
            <person name="Lundell T."/>
            <person name="Morin E."/>
            <person name="Murat C."/>
            <person name="Riley R."/>
            <person name="Ohm R."/>
            <person name="Sun H."/>
            <person name="Tunlid A."/>
            <person name="Henrissat B."/>
            <person name="Grigoriev I.V."/>
            <person name="Hibbett D.S."/>
            <person name="Martin F."/>
        </authorList>
    </citation>
    <scope>NUCLEOTIDE SEQUENCE [LARGE SCALE GENOMIC DNA]</scope>
    <source>
        <strain evidence="2">MUT 4182</strain>
    </source>
</reference>
<keyword evidence="2" id="KW-1185">Reference proteome</keyword>
<dbReference type="OrthoDB" id="3309592at2759"/>
<evidence type="ECO:0000313" key="2">
    <source>
        <dbReference type="Proteomes" id="UP000054248"/>
    </source>
</evidence>
<dbReference type="EMBL" id="KN823186">
    <property type="protein sequence ID" value="KIO20134.1"/>
    <property type="molecule type" value="Genomic_DNA"/>
</dbReference>
<dbReference type="HOGENOM" id="CLU_834689_0_0_1"/>
<dbReference type="AlphaFoldDB" id="A0A0C3Q8M8"/>
<name>A0A0C3Q8M8_9AGAM</name>
<sequence>MNLPTLDSLQTTVSGISLYAVLPSSERAQNYNMGYRGPPPSPNSKTISTYRIGQALSKDESLDLLVNPFDMEVHRVQAVWISSLARDICQQLNKTVTEQEKMYIKPPDHDGPGRYEARFRRNGRTFTVLDTYTERGIEVPVDNSKPVSEIVTQIANRQRLDFIRGNLNNRGSIPARHPEYAIIADHREMAERAGDDSPYYWMRLEWLLHDFNIAHFVNWSSTIYNRIRSELYLALPTLMDNANVHGSDQITGNRLSISMGEPNVWHIEDRYLESAIKEVPNYWNSRNEGLREKVSLIPIRIPILGYLRGSVGALGRTLVDETGSIALLTLDLP</sequence>
<reference evidence="1 2" key="1">
    <citation type="submission" date="2014-04" db="EMBL/GenBank/DDBJ databases">
        <authorList>
            <consortium name="DOE Joint Genome Institute"/>
            <person name="Kuo A."/>
            <person name="Girlanda M."/>
            <person name="Perotto S."/>
            <person name="Kohler A."/>
            <person name="Nagy L.G."/>
            <person name="Floudas D."/>
            <person name="Copeland A."/>
            <person name="Barry K.W."/>
            <person name="Cichocki N."/>
            <person name="Veneault-Fourrey C."/>
            <person name="LaButti K."/>
            <person name="Lindquist E.A."/>
            <person name="Lipzen A."/>
            <person name="Lundell T."/>
            <person name="Morin E."/>
            <person name="Murat C."/>
            <person name="Sun H."/>
            <person name="Tunlid A."/>
            <person name="Henrissat B."/>
            <person name="Grigoriev I.V."/>
            <person name="Hibbett D.S."/>
            <person name="Martin F."/>
            <person name="Nordberg H.P."/>
            <person name="Cantor M.N."/>
            <person name="Hua S.X."/>
        </authorList>
    </citation>
    <scope>NUCLEOTIDE SEQUENCE [LARGE SCALE GENOMIC DNA]</scope>
    <source>
        <strain evidence="1 2">MUT 4182</strain>
    </source>
</reference>
<dbReference type="Proteomes" id="UP000054248">
    <property type="component" value="Unassembled WGS sequence"/>
</dbReference>
<accession>A0A0C3Q8M8</accession>
<protein>
    <submittedName>
        <fullName evidence="1">Uncharacterized protein</fullName>
    </submittedName>
</protein>